<proteinExistence type="predicted"/>
<gene>
    <name evidence="2" type="ORF">FLL45_15255</name>
</gene>
<keyword evidence="3" id="KW-1185">Reference proteome</keyword>
<protein>
    <submittedName>
        <fullName evidence="2">SoxR reducing system RseC family protein</fullName>
    </submittedName>
</protein>
<name>A0A545T6H7_9GAMM</name>
<dbReference type="Proteomes" id="UP000317839">
    <property type="component" value="Unassembled WGS sequence"/>
</dbReference>
<dbReference type="InterPro" id="IPR007359">
    <property type="entry name" value="SigmaE_reg_RseC_MucC"/>
</dbReference>
<keyword evidence="1" id="KW-1133">Transmembrane helix</keyword>
<dbReference type="EMBL" id="VIKR01000004">
    <property type="protein sequence ID" value="TQV72823.1"/>
    <property type="molecule type" value="Genomic_DNA"/>
</dbReference>
<feature type="transmembrane region" description="Helical" evidence="1">
    <location>
        <begin position="124"/>
        <end position="144"/>
    </location>
</feature>
<feature type="transmembrane region" description="Helical" evidence="1">
    <location>
        <begin position="99"/>
        <end position="118"/>
    </location>
</feature>
<organism evidence="2 3">
    <name type="scientific">Aliikangiella marina</name>
    <dbReference type="NCBI Taxonomy" id="1712262"/>
    <lineage>
        <taxon>Bacteria</taxon>
        <taxon>Pseudomonadati</taxon>
        <taxon>Pseudomonadota</taxon>
        <taxon>Gammaproteobacteria</taxon>
        <taxon>Oceanospirillales</taxon>
        <taxon>Pleioneaceae</taxon>
        <taxon>Aliikangiella</taxon>
    </lineage>
</organism>
<dbReference type="OrthoDB" id="9795854at2"/>
<reference evidence="2 3" key="1">
    <citation type="submission" date="2019-06" db="EMBL/GenBank/DDBJ databases">
        <title>Draft genome of Aliikangiella marina GYP-15.</title>
        <authorList>
            <person name="Wang G."/>
        </authorList>
    </citation>
    <scope>NUCLEOTIDE SEQUENCE [LARGE SCALE GENOMIC DNA]</scope>
    <source>
        <strain evidence="2 3">GYP-15</strain>
    </source>
</reference>
<evidence type="ECO:0000313" key="2">
    <source>
        <dbReference type="EMBL" id="TQV72823.1"/>
    </source>
</evidence>
<evidence type="ECO:0000313" key="3">
    <source>
        <dbReference type="Proteomes" id="UP000317839"/>
    </source>
</evidence>
<evidence type="ECO:0000256" key="1">
    <source>
        <dbReference type="SAM" id="Phobius"/>
    </source>
</evidence>
<keyword evidence="1" id="KW-0472">Membrane</keyword>
<accession>A0A545T6H7</accession>
<keyword evidence="1" id="KW-0812">Transmembrane</keyword>
<dbReference type="AlphaFoldDB" id="A0A545T6H7"/>
<dbReference type="PANTHER" id="PTHR35867:SF1">
    <property type="entry name" value="PROTEIN RSEC"/>
    <property type="match status" value="1"/>
</dbReference>
<dbReference type="PANTHER" id="PTHR35867">
    <property type="entry name" value="PROTEIN RSEC"/>
    <property type="match status" value="1"/>
</dbReference>
<comment type="caution">
    <text evidence="2">The sequence shown here is derived from an EMBL/GenBank/DDBJ whole genome shotgun (WGS) entry which is preliminary data.</text>
</comment>
<sequence>MTIIPELQSPQDASQAAPPGFLKETGLVTKIENGIAWVNTENKLSCSSCQVESTCGNGILEKYLAGKVFISKLDNLLNAKVGDRVDIIIPISSVTKAAFVAYTIPLLGLFVGAIAANQLFDNEIVVIFMSLLGFVCGLLITHSYNSKVAFDKDYVPKMIAKHSSGFSPSEFESIRVKNLS</sequence>
<dbReference type="Pfam" id="PF04246">
    <property type="entry name" value="RseC_MucC"/>
    <property type="match status" value="1"/>
</dbReference>